<dbReference type="AlphaFoldDB" id="A0A518A995"/>
<evidence type="ECO:0000256" key="3">
    <source>
        <dbReference type="ARBA" id="ARBA00022737"/>
    </source>
</evidence>
<keyword evidence="2" id="KW-0433">Leucine-rich repeat</keyword>
<dbReference type="GO" id="GO:0031267">
    <property type="term" value="F:small GTPase binding"/>
    <property type="evidence" value="ECO:0007669"/>
    <property type="project" value="TreeGrafter"/>
</dbReference>
<dbReference type="Proteomes" id="UP000315647">
    <property type="component" value="Chromosome"/>
</dbReference>
<accession>A0A518A995</accession>
<dbReference type="InterPro" id="IPR001611">
    <property type="entry name" value="Leu-rich_rpt"/>
</dbReference>
<keyword evidence="1" id="KW-0343">GTPase activation</keyword>
<keyword evidence="3" id="KW-0677">Repeat</keyword>
<dbReference type="GO" id="GO:0048471">
    <property type="term" value="C:perinuclear region of cytoplasm"/>
    <property type="evidence" value="ECO:0007669"/>
    <property type="project" value="TreeGrafter"/>
</dbReference>
<dbReference type="SUPFAM" id="SSF52047">
    <property type="entry name" value="RNI-like"/>
    <property type="match status" value="1"/>
</dbReference>
<proteinExistence type="predicted"/>
<evidence type="ECO:0000256" key="2">
    <source>
        <dbReference type="ARBA" id="ARBA00022614"/>
    </source>
</evidence>
<organism evidence="4 5">
    <name type="scientific">Gimesia panareensis</name>
    <dbReference type="NCBI Taxonomy" id="2527978"/>
    <lineage>
        <taxon>Bacteria</taxon>
        <taxon>Pseudomonadati</taxon>
        <taxon>Planctomycetota</taxon>
        <taxon>Planctomycetia</taxon>
        <taxon>Planctomycetales</taxon>
        <taxon>Planctomycetaceae</taxon>
        <taxon>Gimesia</taxon>
    </lineage>
</organism>
<dbReference type="InterPro" id="IPR027038">
    <property type="entry name" value="RanGap"/>
</dbReference>
<keyword evidence="5" id="KW-1185">Reference proteome</keyword>
<dbReference type="EMBL" id="CP037421">
    <property type="protein sequence ID" value="QDT28440.1"/>
    <property type="molecule type" value="Genomic_DNA"/>
</dbReference>
<dbReference type="InterPro" id="IPR032675">
    <property type="entry name" value="LRR_dom_sf"/>
</dbReference>
<dbReference type="GO" id="GO:0005096">
    <property type="term" value="F:GTPase activator activity"/>
    <property type="evidence" value="ECO:0007669"/>
    <property type="project" value="UniProtKB-KW"/>
</dbReference>
<dbReference type="PANTHER" id="PTHR24113:SF12">
    <property type="entry name" value="RAN GTPASE-ACTIVATING PROTEIN 1"/>
    <property type="match status" value="1"/>
</dbReference>
<dbReference type="Pfam" id="PF13516">
    <property type="entry name" value="LRR_6"/>
    <property type="match status" value="3"/>
</dbReference>
<reference evidence="4 5" key="1">
    <citation type="submission" date="2019-03" db="EMBL/GenBank/DDBJ databases">
        <title>Deep-cultivation of Planctomycetes and their phenomic and genomic characterization uncovers novel biology.</title>
        <authorList>
            <person name="Wiegand S."/>
            <person name="Jogler M."/>
            <person name="Boedeker C."/>
            <person name="Pinto D."/>
            <person name="Vollmers J."/>
            <person name="Rivas-Marin E."/>
            <person name="Kohn T."/>
            <person name="Peeters S.H."/>
            <person name="Heuer A."/>
            <person name="Rast P."/>
            <person name="Oberbeckmann S."/>
            <person name="Bunk B."/>
            <person name="Jeske O."/>
            <person name="Meyerdierks A."/>
            <person name="Storesund J.E."/>
            <person name="Kallscheuer N."/>
            <person name="Luecker S."/>
            <person name="Lage O.M."/>
            <person name="Pohl T."/>
            <person name="Merkel B.J."/>
            <person name="Hornburger P."/>
            <person name="Mueller R.-W."/>
            <person name="Bruemmer F."/>
            <person name="Labrenz M."/>
            <person name="Spormann A.M."/>
            <person name="Op den Camp H."/>
            <person name="Overmann J."/>
            <person name="Amann R."/>
            <person name="Jetten M.S.M."/>
            <person name="Mascher T."/>
            <person name="Medema M.H."/>
            <person name="Devos D.P."/>
            <person name="Kaster A.-K."/>
            <person name="Ovreas L."/>
            <person name="Rohde M."/>
            <person name="Galperin M.Y."/>
            <person name="Jogler C."/>
        </authorList>
    </citation>
    <scope>NUCLEOTIDE SEQUENCE [LARGE SCALE GENOMIC DNA]</scope>
    <source>
        <strain evidence="4 5">Enr10</strain>
    </source>
</reference>
<dbReference type="GO" id="GO:0006913">
    <property type="term" value="P:nucleocytoplasmic transport"/>
    <property type="evidence" value="ECO:0007669"/>
    <property type="project" value="TreeGrafter"/>
</dbReference>
<evidence type="ECO:0000313" key="4">
    <source>
        <dbReference type="EMBL" id="QDT28440.1"/>
    </source>
</evidence>
<name>A0A518A995_9PLAN</name>
<dbReference type="Gene3D" id="3.80.10.10">
    <property type="entry name" value="Ribonuclease Inhibitor"/>
    <property type="match status" value="3"/>
</dbReference>
<accession>A0A517Q9Y5</accession>
<gene>
    <name evidence="4" type="ORF">Enr10x_37820</name>
</gene>
<evidence type="ECO:0000313" key="5">
    <source>
        <dbReference type="Proteomes" id="UP000315647"/>
    </source>
</evidence>
<dbReference type="SMART" id="SM00368">
    <property type="entry name" value="LRR_RI"/>
    <property type="match status" value="9"/>
</dbReference>
<dbReference type="PANTHER" id="PTHR24113">
    <property type="entry name" value="RAN GTPASE-ACTIVATING PROTEIN 1"/>
    <property type="match status" value="1"/>
</dbReference>
<protein>
    <submittedName>
        <fullName evidence="4">Leucine Rich repeats (2 copies)</fullName>
    </submittedName>
</protein>
<dbReference type="RefSeq" id="WP_145111014.1">
    <property type="nucleotide sequence ID" value="NZ_CP036277.1"/>
</dbReference>
<sequence length="391" mass="42686">MKERVVYCPVGNEFTPCDPAEVQPIVAHLKENQPVAEQLVFTRGSHLPDGRVDLCKQCVGPEGTRLVADAVRENAHTRHLLMGANGMGNAGAQALAELIREHESLQTIYLGCNRIDETGTAALAQAISDSPSVRALWLKRNPIGTAGARQIAEMLKRNPRLRTLDLVHTKLGSAGVRLISRTLTSYETAVRLLYLGGNEIQAEDADVLAELVQQNQRLSGLYLSVNQLGDAGAVTLADGLRSNQGLRSLSLASNRIGPEGTEALAAALESHPGLIELDLGYDRSTRVLGEESNNLGDAGAAQIARLIQINRRLRSVDLTRNQITDRGARLLIAALEQNPALINLRIGKGMSSALRSRLHELLERNRRQQPDQPEVDEDIRAIRSIYRTLKK</sequence>
<dbReference type="GO" id="GO:0005829">
    <property type="term" value="C:cytosol"/>
    <property type="evidence" value="ECO:0007669"/>
    <property type="project" value="TreeGrafter"/>
</dbReference>
<evidence type="ECO:0000256" key="1">
    <source>
        <dbReference type="ARBA" id="ARBA00022468"/>
    </source>
</evidence>